<reference evidence="1 2" key="1">
    <citation type="submission" date="2016-08" db="EMBL/GenBank/DDBJ databases">
        <authorList>
            <person name="Seilhamer J.J."/>
        </authorList>
    </citation>
    <scope>NUCLEOTIDE SEQUENCE [LARGE SCALE GENOMIC DNA]</scope>
    <source>
        <strain evidence="1 2">DX4</strain>
    </source>
</reference>
<evidence type="ECO:0000313" key="2">
    <source>
        <dbReference type="Proteomes" id="UP000094313"/>
    </source>
</evidence>
<organism evidence="1 2">
    <name type="scientific">Pedobacter steynii</name>
    <dbReference type="NCBI Taxonomy" id="430522"/>
    <lineage>
        <taxon>Bacteria</taxon>
        <taxon>Pseudomonadati</taxon>
        <taxon>Bacteroidota</taxon>
        <taxon>Sphingobacteriia</taxon>
        <taxon>Sphingobacteriales</taxon>
        <taxon>Sphingobacteriaceae</taxon>
        <taxon>Pedobacter</taxon>
    </lineage>
</organism>
<dbReference type="AlphaFoldDB" id="A0A1D7QMT2"/>
<dbReference type="KEGG" id="psty:BFS30_24065"/>
<dbReference type="EMBL" id="CP017141">
    <property type="protein sequence ID" value="AOM79968.1"/>
    <property type="molecule type" value="Genomic_DNA"/>
</dbReference>
<protein>
    <submittedName>
        <fullName evidence="1">Uncharacterized protein</fullName>
    </submittedName>
</protein>
<sequence length="440" mass="50470">MNTVYKILFEMRLLHEFYLTDKEGKTIFDFPVQADRMNFLKQRFDADDENIEDEIAFEVPEKTRVLFDNYHLKLVPTYAGFKVAVNVIPKKIAGGTVVYEPKCTLPEDLCISVLAIKKSQRWDSFTNAKMEKILPGTYYFSNENTVTGPRIVPFLSADVTAFDAGATYEQGELVKFAANDYREFYKDDADAVQWISISGKAFANENDRMLLPLNFYYAFPKNTAVTKADFLLKDKDGNTIDKYQFKGSQPFRKVQLAIDPKKVLQIPSPAVTDKMVYSLKVTGNGGYNKTHKLIFYQDEQEIRDSLALIVMKVKTSVPAYNLIDNLGRLITRKQPDQTVSPLPPVFELNFKSKPSFWRYINNRRKNLKVGLHPDFLLSKNGLLVTKKPRSLTCSATLFRKPDNSLYYLPNPEPYQTLTFENNKLYSDIMVQESSLFPLAP</sequence>
<keyword evidence="2" id="KW-1185">Reference proteome</keyword>
<evidence type="ECO:0000313" key="1">
    <source>
        <dbReference type="EMBL" id="AOM79968.1"/>
    </source>
</evidence>
<name>A0A1D7QMT2_9SPHI</name>
<accession>A0A1D7QMT2</accession>
<proteinExistence type="predicted"/>
<gene>
    <name evidence="1" type="ORF">BFS30_24065</name>
</gene>
<dbReference type="Proteomes" id="UP000094313">
    <property type="component" value="Chromosome"/>
</dbReference>